<evidence type="ECO:0000313" key="2">
    <source>
        <dbReference type="Proteomes" id="UP000747110"/>
    </source>
</evidence>
<dbReference type="Proteomes" id="UP000747110">
    <property type="component" value="Unassembled WGS sequence"/>
</dbReference>
<dbReference type="OrthoDB" id="536038at2759"/>
<dbReference type="EMBL" id="BNCP01000007">
    <property type="protein sequence ID" value="GIL75727.1"/>
    <property type="molecule type" value="Genomic_DNA"/>
</dbReference>
<sequence>MSASYRPITLLGTDYCTLVLVRRLQPVLDKVINPTQTVFLSGHPIADRLLLQLLPVYRGHRTCIMALLDFFKALDTSDREFLFQCFSSLRVGDGFIAWSHRLLTRPRSVALVNGYLPDWVDMARGFVRVAPCRCSCTCRRCRHCCIGFGTVNCIGLSDIHLMALQFTDDCAPVLMRLADLTHFTATMATFQAASGQCLNPAKVELLALGSFNRETQPVGMPPRMGCHHPSLATAAPTGPATAAHGAPVVGPFCRFATHAGEGYAFVCQILSLRNDDLSLFSSVFPSLALGV</sequence>
<proteinExistence type="predicted"/>
<evidence type="ECO:0008006" key="3">
    <source>
        <dbReference type="Google" id="ProtNLM"/>
    </source>
</evidence>
<gene>
    <name evidence="1" type="ORF">Vretifemale_5476</name>
</gene>
<organism evidence="1 2">
    <name type="scientific">Volvox reticuliferus</name>
    <dbReference type="NCBI Taxonomy" id="1737510"/>
    <lineage>
        <taxon>Eukaryota</taxon>
        <taxon>Viridiplantae</taxon>
        <taxon>Chlorophyta</taxon>
        <taxon>core chlorophytes</taxon>
        <taxon>Chlorophyceae</taxon>
        <taxon>CS clade</taxon>
        <taxon>Chlamydomonadales</taxon>
        <taxon>Volvocaceae</taxon>
        <taxon>Volvox</taxon>
    </lineage>
</organism>
<reference evidence="1" key="1">
    <citation type="journal article" date="2021" name="Proc. Natl. Acad. Sci. U.S.A.">
        <title>Three genomes in the algal genus Volvox reveal the fate of a haploid sex-determining region after a transition to homothallism.</title>
        <authorList>
            <person name="Yamamoto K."/>
            <person name="Hamaji T."/>
            <person name="Kawai-Toyooka H."/>
            <person name="Matsuzaki R."/>
            <person name="Takahashi F."/>
            <person name="Nishimura Y."/>
            <person name="Kawachi M."/>
            <person name="Noguchi H."/>
            <person name="Minakuchi Y."/>
            <person name="Umen J.G."/>
            <person name="Toyoda A."/>
            <person name="Nozaki H."/>
        </authorList>
    </citation>
    <scope>NUCLEOTIDE SEQUENCE</scope>
    <source>
        <strain evidence="1">NIES-3786</strain>
    </source>
</reference>
<dbReference type="AlphaFoldDB" id="A0A8J4C9A7"/>
<name>A0A8J4C9A7_9CHLO</name>
<protein>
    <recommendedName>
        <fullName evidence="3">Reverse transcriptase domain-containing protein</fullName>
    </recommendedName>
</protein>
<keyword evidence="2" id="KW-1185">Reference proteome</keyword>
<dbReference type="PANTHER" id="PTHR19446">
    <property type="entry name" value="REVERSE TRANSCRIPTASES"/>
    <property type="match status" value="1"/>
</dbReference>
<accession>A0A8J4C9A7</accession>
<comment type="caution">
    <text evidence="1">The sequence shown here is derived from an EMBL/GenBank/DDBJ whole genome shotgun (WGS) entry which is preliminary data.</text>
</comment>
<evidence type="ECO:0000313" key="1">
    <source>
        <dbReference type="EMBL" id="GIL75727.1"/>
    </source>
</evidence>